<evidence type="ECO:0000256" key="7">
    <source>
        <dbReference type="SAM" id="Phobius"/>
    </source>
</evidence>
<evidence type="ECO:0000256" key="6">
    <source>
        <dbReference type="ARBA" id="ARBA00023170"/>
    </source>
</evidence>
<evidence type="ECO:0000256" key="1">
    <source>
        <dbReference type="ARBA" id="ARBA00004651"/>
    </source>
</evidence>
<evidence type="ECO:0000256" key="5">
    <source>
        <dbReference type="ARBA" id="ARBA00023136"/>
    </source>
</evidence>
<dbReference type="GO" id="GO:0005886">
    <property type="term" value="C:plasma membrane"/>
    <property type="evidence" value="ECO:0007669"/>
    <property type="project" value="UniProtKB-SubCell"/>
</dbReference>
<dbReference type="GO" id="GO:0042277">
    <property type="term" value="F:peptide binding"/>
    <property type="evidence" value="ECO:0007669"/>
    <property type="project" value="TreeGrafter"/>
</dbReference>
<evidence type="ECO:0000256" key="3">
    <source>
        <dbReference type="ARBA" id="ARBA00022692"/>
    </source>
</evidence>
<dbReference type="WBParaSite" id="nRc.2.0.1.t43187-RA">
    <property type="protein sequence ID" value="nRc.2.0.1.t43187-RA"/>
    <property type="gene ID" value="nRc.2.0.1.g43187"/>
</dbReference>
<dbReference type="PANTHER" id="PTHR24241">
    <property type="entry name" value="NEUROPEPTIDE RECEPTOR-RELATED G-PROTEIN COUPLED RECEPTOR"/>
    <property type="match status" value="1"/>
</dbReference>
<evidence type="ECO:0000259" key="8">
    <source>
        <dbReference type="PROSITE" id="PS50262"/>
    </source>
</evidence>
<dbReference type="PANTHER" id="PTHR24241:SF190">
    <property type="entry name" value="CARDIOACCELERATORY PEPTIDE RECEPTOR-LIKE PROTEIN"/>
    <property type="match status" value="1"/>
</dbReference>
<accession>A0A915KW73</accession>
<keyword evidence="3 7" id="KW-0812">Transmembrane</keyword>
<dbReference type="SUPFAM" id="SSF81321">
    <property type="entry name" value="Family A G protein-coupled receptor-like"/>
    <property type="match status" value="1"/>
</dbReference>
<evidence type="ECO:0000256" key="4">
    <source>
        <dbReference type="ARBA" id="ARBA00022989"/>
    </source>
</evidence>
<comment type="subcellular location">
    <subcellularLocation>
        <location evidence="1">Cell membrane</location>
        <topology evidence="1">Multi-pass membrane protein</topology>
    </subcellularLocation>
</comment>
<proteinExistence type="predicted"/>
<evidence type="ECO:0000313" key="9">
    <source>
        <dbReference type="Proteomes" id="UP000887565"/>
    </source>
</evidence>
<dbReference type="InterPro" id="IPR000276">
    <property type="entry name" value="GPCR_Rhodpsn"/>
</dbReference>
<keyword evidence="6" id="KW-0675">Receptor</keyword>
<dbReference type="Pfam" id="PF00001">
    <property type="entry name" value="7tm_1"/>
    <property type="match status" value="1"/>
</dbReference>
<evidence type="ECO:0000256" key="2">
    <source>
        <dbReference type="ARBA" id="ARBA00022475"/>
    </source>
</evidence>
<dbReference type="Gene3D" id="1.20.1070.10">
    <property type="entry name" value="Rhodopsin 7-helix transmembrane proteins"/>
    <property type="match status" value="1"/>
</dbReference>
<keyword evidence="4 7" id="KW-1133">Transmembrane helix</keyword>
<name>A0A915KW73_ROMCU</name>
<keyword evidence="2" id="KW-1003">Cell membrane</keyword>
<keyword evidence="5 7" id="KW-0472">Membrane</keyword>
<organism evidence="9 10">
    <name type="scientific">Romanomermis culicivorax</name>
    <name type="common">Nematode worm</name>
    <dbReference type="NCBI Taxonomy" id="13658"/>
    <lineage>
        <taxon>Eukaryota</taxon>
        <taxon>Metazoa</taxon>
        <taxon>Ecdysozoa</taxon>
        <taxon>Nematoda</taxon>
        <taxon>Enoplea</taxon>
        <taxon>Dorylaimia</taxon>
        <taxon>Mermithida</taxon>
        <taxon>Mermithoidea</taxon>
        <taxon>Mermithidae</taxon>
        <taxon>Romanomermis</taxon>
    </lineage>
</organism>
<protein>
    <submittedName>
        <fullName evidence="10">G-protein coupled receptors family 1 profile domain-containing protein</fullName>
    </submittedName>
</protein>
<feature type="transmembrane region" description="Helical" evidence="7">
    <location>
        <begin position="67"/>
        <end position="91"/>
    </location>
</feature>
<feature type="domain" description="G-protein coupled receptors family 1 profile" evidence="8">
    <location>
        <begin position="1"/>
        <end position="122"/>
    </location>
</feature>
<dbReference type="AlphaFoldDB" id="A0A915KW73"/>
<dbReference type="Proteomes" id="UP000887565">
    <property type="component" value="Unplaced"/>
</dbReference>
<dbReference type="GO" id="GO:0004930">
    <property type="term" value="F:G protein-coupled receptor activity"/>
    <property type="evidence" value="ECO:0007669"/>
    <property type="project" value="InterPro"/>
</dbReference>
<sequence>MGGRGGGALLKSASTEQFLLTNQQKKVTHSMKSNSIDSNGTGFHLVVFTKTQQQSYISRIQKKTLRILILTVTVFFLCWLPYYINLIYFIADRHSAKNLPFWVHKTTELCAVSNACLNPLIFGNYLLKINNALCCRGSRDKRRKLNFVN</sequence>
<keyword evidence="9" id="KW-1185">Reference proteome</keyword>
<dbReference type="GO" id="GO:0032870">
    <property type="term" value="P:cellular response to hormone stimulus"/>
    <property type="evidence" value="ECO:0007669"/>
    <property type="project" value="TreeGrafter"/>
</dbReference>
<dbReference type="PROSITE" id="PS50262">
    <property type="entry name" value="G_PROTEIN_RECEP_F1_2"/>
    <property type="match status" value="1"/>
</dbReference>
<dbReference type="PRINTS" id="PR00237">
    <property type="entry name" value="GPCRRHODOPSN"/>
</dbReference>
<reference evidence="10" key="1">
    <citation type="submission" date="2022-11" db="UniProtKB">
        <authorList>
            <consortium name="WormBaseParasite"/>
        </authorList>
    </citation>
    <scope>IDENTIFICATION</scope>
</reference>
<dbReference type="InterPro" id="IPR017452">
    <property type="entry name" value="GPCR_Rhodpsn_7TM"/>
</dbReference>
<evidence type="ECO:0000313" key="10">
    <source>
        <dbReference type="WBParaSite" id="nRc.2.0.1.t43187-RA"/>
    </source>
</evidence>